<dbReference type="Proteomes" id="UP000887575">
    <property type="component" value="Unassembled WGS sequence"/>
</dbReference>
<keyword evidence="2" id="KW-0378">Hydrolase</keyword>
<evidence type="ECO:0000313" key="5">
    <source>
        <dbReference type="Proteomes" id="UP000887575"/>
    </source>
</evidence>
<evidence type="ECO:0000313" key="6">
    <source>
        <dbReference type="WBParaSite" id="MBELARI_LOCUS8055"/>
    </source>
</evidence>
<keyword evidence="3" id="KW-0788">Thiol protease</keyword>
<organism evidence="5 6">
    <name type="scientific">Mesorhabditis belari</name>
    <dbReference type="NCBI Taxonomy" id="2138241"/>
    <lineage>
        <taxon>Eukaryota</taxon>
        <taxon>Metazoa</taxon>
        <taxon>Ecdysozoa</taxon>
        <taxon>Nematoda</taxon>
        <taxon>Chromadorea</taxon>
        <taxon>Rhabditida</taxon>
        <taxon>Rhabditina</taxon>
        <taxon>Rhabditomorpha</taxon>
        <taxon>Rhabditoidea</taxon>
        <taxon>Rhabditidae</taxon>
        <taxon>Mesorhabditinae</taxon>
        <taxon>Mesorhabditis</taxon>
    </lineage>
</organism>
<accession>A0AAF3FM26</accession>
<name>A0AAF3FM26_9BILA</name>
<dbReference type="Pfam" id="PF00112">
    <property type="entry name" value="Peptidase_C1"/>
    <property type="match status" value="1"/>
</dbReference>
<proteinExistence type="predicted"/>
<evidence type="ECO:0000256" key="2">
    <source>
        <dbReference type="ARBA" id="ARBA00022801"/>
    </source>
</evidence>
<evidence type="ECO:0000259" key="4">
    <source>
        <dbReference type="Pfam" id="PF00112"/>
    </source>
</evidence>
<protein>
    <recommendedName>
        <fullName evidence="4">Peptidase C1A papain C-terminal domain-containing protein</fullName>
    </recommendedName>
</protein>
<dbReference type="InterPro" id="IPR038765">
    <property type="entry name" value="Papain-like_cys_pep_sf"/>
</dbReference>
<dbReference type="PROSITE" id="PS00139">
    <property type="entry name" value="THIOL_PROTEASE_CYS"/>
    <property type="match status" value="1"/>
</dbReference>
<dbReference type="GO" id="GO:0008234">
    <property type="term" value="F:cysteine-type peptidase activity"/>
    <property type="evidence" value="ECO:0007669"/>
    <property type="project" value="UniProtKB-KW"/>
</dbReference>
<sequence length="130" mass="14291">MKASILIVAATKASTSKKEATLTGTYKYFFWYGGGGDRRYRTTSTPVTPQRMDVGDFDWRTTGAVNPICDQGQCGACWSFAAVAAIETTSNYVNGRLNTERRSYSEQVSGHFFNDSLCRIAVATGLQYAE</sequence>
<keyword evidence="1" id="KW-0645">Protease</keyword>
<reference evidence="6" key="1">
    <citation type="submission" date="2024-02" db="UniProtKB">
        <authorList>
            <consortium name="WormBaseParasite"/>
        </authorList>
    </citation>
    <scope>IDENTIFICATION</scope>
</reference>
<dbReference type="GO" id="GO:0006508">
    <property type="term" value="P:proteolysis"/>
    <property type="evidence" value="ECO:0007669"/>
    <property type="project" value="UniProtKB-KW"/>
</dbReference>
<keyword evidence="5" id="KW-1185">Reference proteome</keyword>
<dbReference type="SUPFAM" id="SSF54001">
    <property type="entry name" value="Cysteine proteinases"/>
    <property type="match status" value="1"/>
</dbReference>
<dbReference type="InterPro" id="IPR000169">
    <property type="entry name" value="Pept_cys_AS"/>
</dbReference>
<dbReference type="WBParaSite" id="MBELARI_LOCUS8055">
    <property type="protein sequence ID" value="MBELARI_LOCUS8055"/>
    <property type="gene ID" value="MBELARI_LOCUS8055"/>
</dbReference>
<evidence type="ECO:0000256" key="1">
    <source>
        <dbReference type="ARBA" id="ARBA00022670"/>
    </source>
</evidence>
<dbReference type="InterPro" id="IPR000668">
    <property type="entry name" value="Peptidase_C1A_C"/>
</dbReference>
<evidence type="ECO:0000256" key="3">
    <source>
        <dbReference type="ARBA" id="ARBA00022807"/>
    </source>
</evidence>
<dbReference type="Gene3D" id="3.90.70.10">
    <property type="entry name" value="Cysteine proteinases"/>
    <property type="match status" value="1"/>
</dbReference>
<dbReference type="AlphaFoldDB" id="A0AAF3FM26"/>
<feature type="domain" description="Peptidase C1A papain C-terminal" evidence="4">
    <location>
        <begin position="56"/>
        <end position="107"/>
    </location>
</feature>